<comment type="caution">
    <text evidence="2">The sequence shown here is derived from an EMBL/GenBank/DDBJ whole genome shotgun (WGS) entry which is preliminary data.</text>
</comment>
<evidence type="ECO:0000313" key="3">
    <source>
        <dbReference type="Proteomes" id="UP000273022"/>
    </source>
</evidence>
<gene>
    <name evidence="2" type="ORF">D5R81_18875</name>
</gene>
<proteinExistence type="predicted"/>
<dbReference type="EMBL" id="QYYH01000199">
    <property type="protein sequence ID" value="RJY04942.1"/>
    <property type="molecule type" value="Genomic_DNA"/>
</dbReference>
<protein>
    <recommendedName>
        <fullName evidence="4">DUF3015 domain-containing protein</fullName>
    </recommendedName>
</protein>
<dbReference type="Proteomes" id="UP000273022">
    <property type="component" value="Unassembled WGS sequence"/>
</dbReference>
<feature type="signal peptide" evidence="1">
    <location>
        <begin position="1"/>
        <end position="20"/>
    </location>
</feature>
<sequence length="168" mass="18398">MRTIKLALFALSIICQPSQASSTPCGEGAFIEVSSSQGTWHSQVQHLNGGHGNVMNVDDNCSAINGSNGNSKHFPQLVFSFVVSAGQPTMLNHVADEQASSKSAILVSMVQQRQPDQMYSYAPKACLFYIPNEQHLYTQVQTVSLNNAECFYFFDALDVNPVHKLKAK</sequence>
<evidence type="ECO:0000313" key="2">
    <source>
        <dbReference type="EMBL" id="RJY04942.1"/>
    </source>
</evidence>
<keyword evidence="1" id="KW-0732">Signal</keyword>
<reference evidence="2 3" key="1">
    <citation type="submission" date="2018-09" db="EMBL/GenBank/DDBJ databases">
        <title>Phylogeny of the Shewanellaceae, and recommendation for two new genera, Pseudoshewanella and Parashewanella.</title>
        <authorList>
            <person name="Wang G."/>
        </authorList>
    </citation>
    <scope>NUCLEOTIDE SEQUENCE [LARGE SCALE GENOMIC DNA]</scope>
    <source>
        <strain evidence="2 3">KCTC 22492</strain>
    </source>
</reference>
<organism evidence="2 3">
    <name type="scientific">Parashewanella spongiae</name>
    <dbReference type="NCBI Taxonomy" id="342950"/>
    <lineage>
        <taxon>Bacteria</taxon>
        <taxon>Pseudomonadati</taxon>
        <taxon>Pseudomonadota</taxon>
        <taxon>Gammaproteobacteria</taxon>
        <taxon>Alteromonadales</taxon>
        <taxon>Shewanellaceae</taxon>
        <taxon>Parashewanella</taxon>
    </lineage>
</organism>
<keyword evidence="3" id="KW-1185">Reference proteome</keyword>
<evidence type="ECO:0008006" key="4">
    <source>
        <dbReference type="Google" id="ProtNLM"/>
    </source>
</evidence>
<feature type="chain" id="PRO_5017226078" description="DUF3015 domain-containing protein" evidence="1">
    <location>
        <begin position="21"/>
        <end position="168"/>
    </location>
</feature>
<dbReference type="RefSeq" id="WP_121855134.1">
    <property type="nucleotide sequence ID" value="NZ_CP037952.1"/>
</dbReference>
<evidence type="ECO:0000256" key="1">
    <source>
        <dbReference type="SAM" id="SignalP"/>
    </source>
</evidence>
<dbReference type="AlphaFoldDB" id="A0A3A6TX67"/>
<name>A0A3A6TX67_9GAMM</name>
<accession>A0A3A6TX67</accession>